<evidence type="ECO:0000313" key="3">
    <source>
        <dbReference type="Proteomes" id="UP000257109"/>
    </source>
</evidence>
<dbReference type="AlphaFoldDB" id="A0A371E5F1"/>
<dbReference type="InterPro" id="IPR013103">
    <property type="entry name" value="RVT_2"/>
</dbReference>
<keyword evidence="3" id="KW-1185">Reference proteome</keyword>
<dbReference type="Proteomes" id="UP000257109">
    <property type="component" value="Unassembled WGS sequence"/>
</dbReference>
<name>A0A371E5F1_MUCPR</name>
<organism evidence="2 3">
    <name type="scientific">Mucuna pruriens</name>
    <name type="common">Velvet bean</name>
    <name type="synonym">Dolichos pruriens</name>
    <dbReference type="NCBI Taxonomy" id="157652"/>
    <lineage>
        <taxon>Eukaryota</taxon>
        <taxon>Viridiplantae</taxon>
        <taxon>Streptophyta</taxon>
        <taxon>Embryophyta</taxon>
        <taxon>Tracheophyta</taxon>
        <taxon>Spermatophyta</taxon>
        <taxon>Magnoliopsida</taxon>
        <taxon>eudicotyledons</taxon>
        <taxon>Gunneridae</taxon>
        <taxon>Pentapetalae</taxon>
        <taxon>rosids</taxon>
        <taxon>fabids</taxon>
        <taxon>Fabales</taxon>
        <taxon>Fabaceae</taxon>
        <taxon>Papilionoideae</taxon>
        <taxon>50 kb inversion clade</taxon>
        <taxon>NPAAA clade</taxon>
        <taxon>indigoferoid/millettioid clade</taxon>
        <taxon>Phaseoleae</taxon>
        <taxon>Mucuna</taxon>
    </lineage>
</organism>
<accession>A0A371E5F1</accession>
<protein>
    <recommendedName>
        <fullName evidence="1">Reverse transcriptase Ty1/copia-type domain-containing protein</fullName>
    </recommendedName>
</protein>
<reference evidence="2" key="1">
    <citation type="submission" date="2018-05" db="EMBL/GenBank/DDBJ databases">
        <title>Draft genome of Mucuna pruriens seed.</title>
        <authorList>
            <person name="Nnadi N.E."/>
            <person name="Vos R."/>
            <person name="Hasami M.H."/>
            <person name="Devisetty U.K."/>
            <person name="Aguiy J.C."/>
        </authorList>
    </citation>
    <scope>NUCLEOTIDE SEQUENCE [LARGE SCALE GENOMIC DNA]</scope>
    <source>
        <strain evidence="2">JCA_2017</strain>
    </source>
</reference>
<dbReference type="Pfam" id="PF07727">
    <property type="entry name" value="RVT_2"/>
    <property type="match status" value="1"/>
</dbReference>
<dbReference type="EMBL" id="QJKJ01016242">
    <property type="protein sequence ID" value="RDX61259.1"/>
    <property type="molecule type" value="Genomic_DNA"/>
</dbReference>
<evidence type="ECO:0000259" key="1">
    <source>
        <dbReference type="Pfam" id="PF07727"/>
    </source>
</evidence>
<evidence type="ECO:0000313" key="2">
    <source>
        <dbReference type="EMBL" id="RDX61259.1"/>
    </source>
</evidence>
<comment type="caution">
    <text evidence="2">The sequence shown here is derived from an EMBL/GenBank/DDBJ whole genome shotgun (WGS) entry which is preliminary data.</text>
</comment>
<sequence length="111" mass="12956">MGFAIKRQEEKVLKLKKALYGLKQAPRAWNSFIDKKLTEVPTTPNARLFLKCWMRHLDMTCLNIVGAIILKSGTVRGFRDCKSYIMQHRLVSCCAKKQVYSIENDKFDWLM</sequence>
<proteinExistence type="predicted"/>
<gene>
    <name evidence="2" type="ORF">CR513_60526</name>
</gene>
<feature type="non-terminal residue" evidence="2">
    <location>
        <position position="1"/>
    </location>
</feature>
<feature type="domain" description="Reverse transcriptase Ty1/copia-type" evidence="1">
    <location>
        <begin position="2"/>
        <end position="43"/>
    </location>
</feature>